<proteinExistence type="predicted"/>
<protein>
    <submittedName>
        <fullName evidence="1">Uncharacterized protein</fullName>
    </submittedName>
</protein>
<organism evidence="1 2">
    <name type="scientific">Escherichia phage AnYang</name>
    <dbReference type="NCBI Taxonomy" id="2499909"/>
    <lineage>
        <taxon>Viruses</taxon>
        <taxon>Duplodnaviria</taxon>
        <taxon>Heunggongvirae</taxon>
        <taxon>Uroviricota</taxon>
        <taxon>Caudoviricetes</taxon>
        <taxon>Pantevenvirales</taxon>
        <taxon>Straboviridae</taxon>
        <taxon>Tevenvirinae</taxon>
        <taxon>Dhakavirus</taxon>
        <taxon>Dhakavirus anyang</taxon>
    </lineage>
</organism>
<evidence type="ECO:0000313" key="2">
    <source>
        <dbReference type="Proteomes" id="UP000290498"/>
    </source>
</evidence>
<dbReference type="KEGG" id="vg:65117946"/>
<sequence>MNPIISTTNRDICARINGFFTIPLSAIPAFQKALFALFVEPVNKHLQSFIRAFNCQFRHIFSSQKSYESLGHKLRDCE</sequence>
<accession>A0A410T4X6</accession>
<reference evidence="1 2" key="1">
    <citation type="submission" date="2018-11" db="EMBL/GenBank/DDBJ databases">
        <authorList>
            <person name="Ji L."/>
        </authorList>
    </citation>
    <scope>NUCLEOTIDE SEQUENCE [LARGE SCALE GENOMIC DNA]</scope>
</reference>
<dbReference type="Proteomes" id="UP000290498">
    <property type="component" value="Segment"/>
</dbReference>
<dbReference type="EMBL" id="MK234886">
    <property type="protein sequence ID" value="QAU03584.1"/>
    <property type="molecule type" value="Genomic_DNA"/>
</dbReference>
<keyword evidence="2" id="KW-1185">Reference proteome</keyword>
<dbReference type="RefSeq" id="YP_010100252.1">
    <property type="nucleotide sequence ID" value="NC_055782.1"/>
</dbReference>
<evidence type="ECO:0000313" key="1">
    <source>
        <dbReference type="EMBL" id="QAU03584.1"/>
    </source>
</evidence>
<dbReference type="GeneID" id="65117946"/>
<name>A0A410T4X6_9CAUD</name>